<dbReference type="Proteomes" id="UP000011014">
    <property type="component" value="Unassembled WGS sequence"/>
</dbReference>
<keyword evidence="1" id="KW-1015">Disulfide bond</keyword>
<dbReference type="InterPro" id="IPR014853">
    <property type="entry name" value="VWF/SSPO/ZAN-like_Cys-rich_dom"/>
</dbReference>
<name>E4YRR5_OIKDI</name>
<dbReference type="AlphaFoldDB" id="E4YRR5"/>
<reference evidence="3" key="1">
    <citation type="journal article" date="2010" name="Science">
        <title>Plasticity of animal genome architecture unmasked by rapid evolution of a pelagic tunicate.</title>
        <authorList>
            <person name="Denoeud F."/>
            <person name="Henriet S."/>
            <person name="Mungpakdee S."/>
            <person name="Aury J.M."/>
            <person name="Da Silva C."/>
            <person name="Brinkmann H."/>
            <person name="Mikhaleva J."/>
            <person name="Olsen L.C."/>
            <person name="Jubin C."/>
            <person name="Canestro C."/>
            <person name="Bouquet J.M."/>
            <person name="Danks G."/>
            <person name="Poulain J."/>
            <person name="Campsteijn C."/>
            <person name="Adamski M."/>
            <person name="Cross I."/>
            <person name="Yadetie F."/>
            <person name="Muffato M."/>
            <person name="Louis A."/>
            <person name="Butcher S."/>
            <person name="Tsagkogeorga G."/>
            <person name="Konrad A."/>
            <person name="Singh S."/>
            <person name="Jensen M.F."/>
            <person name="Cong E.H."/>
            <person name="Eikeseth-Otteraa H."/>
            <person name="Noel B."/>
            <person name="Anthouard V."/>
            <person name="Porcel B.M."/>
            <person name="Kachouri-Lafond R."/>
            <person name="Nishino A."/>
            <person name="Ugolini M."/>
            <person name="Chourrout P."/>
            <person name="Nishida H."/>
            <person name="Aasland R."/>
            <person name="Huzurbazar S."/>
            <person name="Westhof E."/>
            <person name="Delsuc F."/>
            <person name="Lehrach H."/>
            <person name="Reinhardt R."/>
            <person name="Weissenbach J."/>
            <person name="Roy S.W."/>
            <person name="Artiguenave F."/>
            <person name="Postlethwait J.H."/>
            <person name="Manak J.R."/>
            <person name="Thompson E.M."/>
            <person name="Jaillon O."/>
            <person name="Du Pasquier L."/>
            <person name="Boudinot P."/>
            <person name="Liberles D.A."/>
            <person name="Volff J.N."/>
            <person name="Philippe H."/>
            <person name="Lenhard B."/>
            <person name="Roest Crollius H."/>
            <person name="Wincker P."/>
            <person name="Chourrout D."/>
        </authorList>
    </citation>
    <scope>NUCLEOTIDE SEQUENCE [LARGE SCALE GENOMIC DNA]</scope>
</reference>
<sequence>MCAAKSGETDDASTCLAKDQSKNAYAIETCQVLYSDLFKNCRERLDPSTYYEDCKESACSCSRGGECECLCATIASFARACAVAGEPVRWRSPDLCPLIRKRRLKTRKNNRARKRIRRSWTEKCFSCKRYVNLFDHYFKIKTRMPAKSTCRQQNLFGSEMIFSCKIRNQSIFILRTLVPSQENKIQIWKITIPRRPSPVQISIAKFNKIRIICAKKRRKSLNSRKEPIAEPIRVIANDILKDIPKSCKIAEREIVVFVESSDDDALLKKYTDAVAALKYIFFGDKNELTTKNIKFSLLKSLTKSQAAKATAHENEKIILWTDQLSLKLVEEIKSMFVVNSMKSKLLISLTSSRVNTDYWHYIFLEENIEIFSMQIADKTSLESRRVLISSPSQIVEGTHQIVQELCAAPKIPSKIDIEEILASEVIDMTPESIIINKCASEKSISIFYDSLSQEDLSDFVQKLQK</sequence>
<dbReference type="InterPro" id="IPR050780">
    <property type="entry name" value="Mucin_vWF_Thrombospondin_sf"/>
</dbReference>
<organism evidence="3">
    <name type="scientific">Oikopleura dioica</name>
    <name type="common">Tunicate</name>
    <dbReference type="NCBI Taxonomy" id="34765"/>
    <lineage>
        <taxon>Eukaryota</taxon>
        <taxon>Metazoa</taxon>
        <taxon>Chordata</taxon>
        <taxon>Tunicata</taxon>
        <taxon>Appendicularia</taxon>
        <taxon>Copelata</taxon>
        <taxon>Oikopleuridae</taxon>
        <taxon>Oikopleura</taxon>
    </lineage>
</organism>
<evidence type="ECO:0000313" key="3">
    <source>
        <dbReference type="EMBL" id="CBY38157.1"/>
    </source>
</evidence>
<evidence type="ECO:0000256" key="1">
    <source>
        <dbReference type="ARBA" id="ARBA00023157"/>
    </source>
</evidence>
<gene>
    <name evidence="3" type="ORF">GSOID_T00031667001</name>
</gene>
<accession>E4YRR5</accession>
<dbReference type="PANTHER" id="PTHR11339">
    <property type="entry name" value="EXTRACELLULAR MATRIX GLYCOPROTEIN RELATED"/>
    <property type="match status" value="1"/>
</dbReference>
<evidence type="ECO:0000259" key="2">
    <source>
        <dbReference type="SMART" id="SM00832"/>
    </source>
</evidence>
<dbReference type="SMART" id="SM00832">
    <property type="entry name" value="C8"/>
    <property type="match status" value="1"/>
</dbReference>
<feature type="domain" description="VWF/SSPO/Zonadhesin-like cysteine-rich" evidence="2">
    <location>
        <begin position="23"/>
        <end position="97"/>
    </location>
</feature>
<protein>
    <recommendedName>
        <fullName evidence="2">VWF/SSPO/Zonadhesin-like cysteine-rich domain-containing protein</fullName>
    </recommendedName>
</protein>
<feature type="non-terminal residue" evidence="3">
    <location>
        <position position="465"/>
    </location>
</feature>
<proteinExistence type="predicted"/>
<dbReference type="EMBL" id="FN655148">
    <property type="protein sequence ID" value="CBY38157.1"/>
    <property type="molecule type" value="Genomic_DNA"/>
</dbReference>
<dbReference type="Pfam" id="PF08742">
    <property type="entry name" value="C8"/>
    <property type="match status" value="1"/>
</dbReference>